<proteinExistence type="predicted"/>
<feature type="transmembrane region" description="Helical" evidence="1">
    <location>
        <begin position="20"/>
        <end position="41"/>
    </location>
</feature>
<feature type="domain" description="DUF1206" evidence="2">
    <location>
        <begin position="110"/>
        <end position="179"/>
    </location>
</feature>
<keyword evidence="1" id="KW-0812">Transmembrane</keyword>
<evidence type="ECO:0000259" key="2">
    <source>
        <dbReference type="Pfam" id="PF06724"/>
    </source>
</evidence>
<dbReference type="Proteomes" id="UP000664781">
    <property type="component" value="Unassembled WGS sequence"/>
</dbReference>
<gene>
    <name evidence="3" type="ORF">J1792_15885</name>
</gene>
<feature type="transmembrane region" description="Helical" evidence="1">
    <location>
        <begin position="199"/>
        <end position="228"/>
    </location>
</feature>
<feature type="domain" description="DUF1206" evidence="2">
    <location>
        <begin position="24"/>
        <end position="93"/>
    </location>
</feature>
<feature type="transmembrane region" description="Helical" evidence="1">
    <location>
        <begin position="110"/>
        <end position="129"/>
    </location>
</feature>
<feature type="transmembrane region" description="Helical" evidence="1">
    <location>
        <begin position="157"/>
        <end position="179"/>
    </location>
</feature>
<name>A0A939FPC3_9ACTN</name>
<evidence type="ECO:0000313" key="4">
    <source>
        <dbReference type="Proteomes" id="UP000664781"/>
    </source>
</evidence>
<dbReference type="EMBL" id="JAFMOF010000002">
    <property type="protein sequence ID" value="MBO0654198.1"/>
    <property type="molecule type" value="Genomic_DNA"/>
</dbReference>
<keyword evidence="1" id="KW-0472">Membrane</keyword>
<dbReference type="InterPro" id="IPR009597">
    <property type="entry name" value="DUF1206"/>
</dbReference>
<reference evidence="3" key="1">
    <citation type="submission" date="2021-03" db="EMBL/GenBank/DDBJ databases">
        <title>Streptomyces strains.</title>
        <authorList>
            <person name="Lund M.B."/>
            <person name="Toerring T."/>
        </authorList>
    </citation>
    <scope>NUCLEOTIDE SEQUENCE</scope>
    <source>
        <strain evidence="3">JCM 4242</strain>
    </source>
</reference>
<keyword evidence="4" id="KW-1185">Reference proteome</keyword>
<keyword evidence="1" id="KW-1133">Transmembrane helix</keyword>
<dbReference type="Pfam" id="PF06724">
    <property type="entry name" value="DUF1206"/>
    <property type="match status" value="3"/>
</dbReference>
<evidence type="ECO:0000313" key="3">
    <source>
        <dbReference type="EMBL" id="MBO0654198.1"/>
    </source>
</evidence>
<accession>A0A939FPC3</accession>
<organism evidence="3 4">
    <name type="scientific">Streptomyces triculaminicus</name>
    <dbReference type="NCBI Taxonomy" id="2816232"/>
    <lineage>
        <taxon>Bacteria</taxon>
        <taxon>Bacillati</taxon>
        <taxon>Actinomycetota</taxon>
        <taxon>Actinomycetes</taxon>
        <taxon>Kitasatosporales</taxon>
        <taxon>Streptomycetaceae</taxon>
        <taxon>Streptomyces</taxon>
    </lineage>
</organism>
<evidence type="ECO:0000256" key="1">
    <source>
        <dbReference type="SAM" id="Phobius"/>
    </source>
</evidence>
<comment type="caution">
    <text evidence="3">The sequence shown here is derived from an EMBL/GenBank/DDBJ whole genome shotgun (WGS) entry which is preliminary data.</text>
</comment>
<feature type="transmembrane region" description="Helical" evidence="1">
    <location>
        <begin position="71"/>
        <end position="89"/>
    </location>
</feature>
<sequence>MGQWANDSDARAARGKGTAVAARAGLAARGVIYLLVGVLALRIAHNGGDGGEQADRGGAVQELAEKPFGQVLVWAVGIGLIGMALWRLSEAVFGAAGPDGRKARARLLSAVRFVFYSVVAGSVIAFAAGERGSGAGSTDEQSKDITARVLGWPAGQALVICAGAALAGAGVWIAVRAALRTYRRQLNLWDMSEGTRRTVDVLGVAGGVCRGLLFATAGGFAIQAAVAYDPDRAKGLDDTLRTFAGTPAGPWLLTVVAVGLVLFGLFSFAMARWRNV</sequence>
<feature type="transmembrane region" description="Helical" evidence="1">
    <location>
        <begin position="248"/>
        <end position="271"/>
    </location>
</feature>
<protein>
    <submittedName>
        <fullName evidence="3">DUF1206 domain-containing protein</fullName>
    </submittedName>
</protein>
<dbReference type="RefSeq" id="WP_207247521.1">
    <property type="nucleotide sequence ID" value="NZ_JAFMOF010000002.1"/>
</dbReference>
<feature type="domain" description="DUF1206" evidence="2">
    <location>
        <begin position="205"/>
        <end position="274"/>
    </location>
</feature>
<dbReference type="AlphaFoldDB" id="A0A939FPC3"/>